<feature type="region of interest" description="Disordered" evidence="4">
    <location>
        <begin position="770"/>
        <end position="863"/>
    </location>
</feature>
<feature type="repeat" description="WD" evidence="3">
    <location>
        <begin position="299"/>
        <end position="330"/>
    </location>
</feature>
<keyword evidence="1 3" id="KW-0853">WD repeat</keyword>
<dbReference type="PROSITE" id="PS50294">
    <property type="entry name" value="WD_REPEATS_REGION"/>
    <property type="match status" value="1"/>
</dbReference>
<feature type="region of interest" description="Disordered" evidence="4">
    <location>
        <begin position="1"/>
        <end position="132"/>
    </location>
</feature>
<evidence type="ECO:0000313" key="6">
    <source>
        <dbReference type="Proteomes" id="UP000224634"/>
    </source>
</evidence>
<dbReference type="InterPro" id="IPR001680">
    <property type="entry name" value="WD40_rpt"/>
</dbReference>
<feature type="region of interest" description="Disordered" evidence="4">
    <location>
        <begin position="158"/>
        <end position="189"/>
    </location>
</feature>
<comment type="caution">
    <text evidence="5">The sequence shown here is derived from an EMBL/GenBank/DDBJ whole genome shotgun (WGS) entry which is preliminary data.</text>
</comment>
<feature type="compositionally biased region" description="Basic and acidic residues" evidence="4">
    <location>
        <begin position="882"/>
        <end position="892"/>
    </location>
</feature>
<dbReference type="EMBL" id="PDNA01000047">
    <property type="protein sequence ID" value="PGH19426.1"/>
    <property type="molecule type" value="Genomic_DNA"/>
</dbReference>
<dbReference type="InterPro" id="IPR036322">
    <property type="entry name" value="WD40_repeat_dom_sf"/>
</dbReference>
<sequence length="975" mass="106066">MAEESSTRDRARTAAEHNRMRGAEGAVMSGGGIAESSSAGQTSEQQQNGRRQSGNDIFGTNNQNIINNRKSNDNENGRPALGLSLPTLATGAGGGGTVPTPSSPLGSPVHNSPTLSNPHEPHALSQTQAQSPIDPVSQHILKRTTTDKSAASRLRAQAALEADSGPSDSPESGSILRRDTSLSHKTTAKDKKKGVSFLSRFIGSIKKENTSDADDNASELGEHRCAGMDAEVFAQPIGFIPRYPPPPKYIKVRAHHKKEKDFDRLFVAQELCGTRSSPAKQSGDKSSTVNVFESDVIAKSAADKAIWALEFSKDGKFVAAAGKDAVVRVWAVIATREDRQAHEIEEDARDDQPYIRLSAPVFKSQPVREYEGHTASVVDLSWSKNNFLLSTSMDKTVRLWHLTRNECLCCFQHSDFVTSIEFHPRDDRFFLAGSLDLKLRLWSIPDKNVAFLAVVPDMITAVSFTPDGKYAIAGCLNGLCVIYETEGLKIHSQVHVRSARGRNAKGSKITGIDTIIDPNGIVKLLITSNDSRIRMYNFRDRTLHAKFRGNENATSQIRASFSSDGRYVICGSEDRRVYVWNADTSERDSDKRPVEIFEAHSSTVTAAVMAPIQTKQILGSTGDLLYDLCNPPPVTLVSQTASVTSKAGIEDGKARAADDSVPPTPHSPTYTNNHKPEESPAYLARSSHPNGNIIVTADCNGKIKVFRQDCGYHKRRPETWDTNSTFSRKLFGRTNSVSTRRSIASSFSGFPKTPSDRILSWRNAVLRQDNSSTDNFRQGTTSSTRSISPRQSVDQGLRGSAPQVSITPAEPSASAGPTSSTDLRRSITNGIHPKTSPPSPIREDPTTITSNNGTYPLKVPPWTGTDPTGTIYWDRLTADTAERAQRPSHDTNRSNNTYLDPHDAASTNGALLSLTRKHSAVSALSSDVSSGNEGIEIEEGEELRCPSCRGSNFRATRTKTGEQKLTCVQCGFIAS</sequence>
<dbReference type="Gene3D" id="2.130.10.10">
    <property type="entry name" value="YVTN repeat-like/Quinoprotein amine dehydrogenase"/>
    <property type="match status" value="1"/>
</dbReference>
<feature type="compositionally biased region" description="Polar residues" evidence="4">
    <location>
        <begin position="41"/>
        <end position="55"/>
    </location>
</feature>
<dbReference type="SUPFAM" id="SSF50978">
    <property type="entry name" value="WD40 repeat-like"/>
    <property type="match status" value="1"/>
</dbReference>
<dbReference type="InterPro" id="IPR015943">
    <property type="entry name" value="WD40/YVTN_repeat-like_dom_sf"/>
</dbReference>
<feature type="repeat" description="WD" evidence="3">
    <location>
        <begin position="560"/>
        <end position="590"/>
    </location>
</feature>
<feature type="region of interest" description="Disordered" evidence="4">
    <location>
        <begin position="882"/>
        <end position="902"/>
    </location>
</feature>
<organism evidence="5 6">
    <name type="scientific">Polytolypa hystricis (strain UAMH7299)</name>
    <dbReference type="NCBI Taxonomy" id="1447883"/>
    <lineage>
        <taxon>Eukaryota</taxon>
        <taxon>Fungi</taxon>
        <taxon>Dikarya</taxon>
        <taxon>Ascomycota</taxon>
        <taxon>Pezizomycotina</taxon>
        <taxon>Eurotiomycetes</taxon>
        <taxon>Eurotiomycetidae</taxon>
        <taxon>Onygenales</taxon>
        <taxon>Onygenales incertae sedis</taxon>
        <taxon>Polytolypa</taxon>
    </lineage>
</organism>
<dbReference type="CDD" id="cd00200">
    <property type="entry name" value="WD40"/>
    <property type="match status" value="1"/>
</dbReference>
<feature type="region of interest" description="Disordered" evidence="4">
    <location>
        <begin position="650"/>
        <end position="687"/>
    </location>
</feature>
<evidence type="ECO:0000313" key="5">
    <source>
        <dbReference type="EMBL" id="PGH19426.1"/>
    </source>
</evidence>
<protein>
    <submittedName>
        <fullName evidence="5">Uncharacterized protein</fullName>
    </submittedName>
</protein>
<evidence type="ECO:0000256" key="4">
    <source>
        <dbReference type="SAM" id="MobiDB-lite"/>
    </source>
</evidence>
<dbReference type="OrthoDB" id="1932312at2759"/>
<feature type="compositionally biased region" description="Basic and acidic residues" evidence="4">
    <location>
        <begin position="1"/>
        <end position="22"/>
    </location>
</feature>
<feature type="repeat" description="WD" evidence="3">
    <location>
        <begin position="370"/>
        <end position="410"/>
    </location>
</feature>
<dbReference type="PANTHER" id="PTHR14221:SF0">
    <property type="entry name" value="WD REPEAT-CONTAINING PROTEIN 44"/>
    <property type="match status" value="1"/>
</dbReference>
<dbReference type="Pfam" id="PF00400">
    <property type="entry name" value="WD40"/>
    <property type="match status" value="5"/>
</dbReference>
<dbReference type="STRING" id="1447883.A0A2B7YD24"/>
<dbReference type="InterPro" id="IPR040324">
    <property type="entry name" value="WDR44/Dgr2"/>
</dbReference>
<name>A0A2B7YD24_POLH7</name>
<keyword evidence="6" id="KW-1185">Reference proteome</keyword>
<dbReference type="PROSITE" id="PS50082">
    <property type="entry name" value="WD_REPEATS_2"/>
    <property type="match status" value="4"/>
</dbReference>
<gene>
    <name evidence="5" type="ORF">AJ80_03926</name>
</gene>
<keyword evidence="2" id="KW-0677">Repeat</keyword>
<reference evidence="5 6" key="1">
    <citation type="submission" date="2017-10" db="EMBL/GenBank/DDBJ databases">
        <title>Comparative genomics in systemic dimorphic fungi from Ajellomycetaceae.</title>
        <authorList>
            <person name="Munoz J.F."/>
            <person name="Mcewen J.G."/>
            <person name="Clay O.K."/>
            <person name="Cuomo C.A."/>
        </authorList>
    </citation>
    <scope>NUCLEOTIDE SEQUENCE [LARGE SCALE GENOMIC DNA]</scope>
    <source>
        <strain evidence="5 6">UAMH7299</strain>
    </source>
</reference>
<accession>A0A2B7YD24</accession>
<dbReference type="AlphaFoldDB" id="A0A2B7YD24"/>
<evidence type="ECO:0000256" key="3">
    <source>
        <dbReference type="PROSITE-ProRule" id="PRU00221"/>
    </source>
</evidence>
<dbReference type="SMART" id="SM00320">
    <property type="entry name" value="WD40"/>
    <property type="match status" value="6"/>
</dbReference>
<dbReference type="Proteomes" id="UP000224634">
    <property type="component" value="Unassembled WGS sequence"/>
</dbReference>
<feature type="compositionally biased region" description="Polar residues" evidence="4">
    <location>
        <begin position="815"/>
        <end position="829"/>
    </location>
</feature>
<feature type="repeat" description="WD" evidence="3">
    <location>
        <begin position="410"/>
        <end position="444"/>
    </location>
</feature>
<feature type="compositionally biased region" description="Low complexity" evidence="4">
    <location>
        <begin position="98"/>
        <end position="109"/>
    </location>
</feature>
<dbReference type="PANTHER" id="PTHR14221">
    <property type="entry name" value="WD REPEAT DOMAIN 44"/>
    <property type="match status" value="1"/>
</dbReference>
<feature type="compositionally biased region" description="Low complexity" evidence="4">
    <location>
        <begin position="57"/>
        <end position="69"/>
    </location>
</feature>
<feature type="compositionally biased region" description="Low complexity" evidence="4">
    <location>
        <begin position="79"/>
        <end position="90"/>
    </location>
</feature>
<proteinExistence type="predicted"/>
<evidence type="ECO:0000256" key="2">
    <source>
        <dbReference type="ARBA" id="ARBA00022737"/>
    </source>
</evidence>
<evidence type="ECO:0000256" key="1">
    <source>
        <dbReference type="ARBA" id="ARBA00022574"/>
    </source>
</evidence>
<feature type="compositionally biased region" description="Low complexity" evidence="4">
    <location>
        <begin position="158"/>
        <end position="174"/>
    </location>
</feature>
<feature type="compositionally biased region" description="Polar residues" evidence="4">
    <location>
        <begin position="770"/>
        <end position="794"/>
    </location>
</feature>